<keyword evidence="9 16" id="KW-1133">Transmembrane helix</keyword>
<keyword evidence="10" id="KW-0443">Lipid metabolism</keyword>
<keyword evidence="18" id="KW-1185">Reference proteome</keyword>
<dbReference type="GO" id="GO:0008654">
    <property type="term" value="P:phospholipid biosynthetic process"/>
    <property type="evidence" value="ECO:0007669"/>
    <property type="project" value="UniProtKB-KW"/>
</dbReference>
<keyword evidence="11 16" id="KW-0472">Membrane</keyword>
<gene>
    <name evidence="17" type="primary">pssA</name>
    <name evidence="17" type="ordered locus">BMS_0238</name>
</gene>
<comment type="catalytic activity">
    <reaction evidence="1">
        <text>a CDP-1,2-diacyl-sn-glycerol + L-serine = a 1,2-diacyl-sn-glycero-3-phospho-L-serine + CMP + H(+)</text>
        <dbReference type="Rhea" id="RHEA:16913"/>
        <dbReference type="ChEBI" id="CHEBI:15378"/>
        <dbReference type="ChEBI" id="CHEBI:33384"/>
        <dbReference type="ChEBI" id="CHEBI:57262"/>
        <dbReference type="ChEBI" id="CHEBI:58332"/>
        <dbReference type="ChEBI" id="CHEBI:60377"/>
        <dbReference type="EC" id="2.7.8.8"/>
    </reaction>
</comment>
<evidence type="ECO:0000313" key="18">
    <source>
        <dbReference type="Proteomes" id="UP000008963"/>
    </source>
</evidence>
<keyword evidence="12" id="KW-0594">Phospholipid biosynthesis</keyword>
<evidence type="ECO:0000313" key="17">
    <source>
        <dbReference type="EMBL" id="CBW25169.1"/>
    </source>
</evidence>
<dbReference type="PROSITE" id="PS00379">
    <property type="entry name" value="CDP_ALCOHOL_P_TRANSF"/>
    <property type="match status" value="1"/>
</dbReference>
<evidence type="ECO:0000256" key="9">
    <source>
        <dbReference type="ARBA" id="ARBA00022989"/>
    </source>
</evidence>
<accession>E1X2X4</accession>
<evidence type="ECO:0000256" key="10">
    <source>
        <dbReference type="ARBA" id="ARBA00023098"/>
    </source>
</evidence>
<name>E1X2X4_HALMS</name>
<evidence type="ECO:0000256" key="5">
    <source>
        <dbReference type="ARBA" id="ARBA00017171"/>
    </source>
</evidence>
<dbReference type="STRING" id="862908.BMS_0238"/>
<dbReference type="InterPro" id="IPR000462">
    <property type="entry name" value="CDP-OH_P_trans"/>
</dbReference>
<evidence type="ECO:0000256" key="3">
    <source>
        <dbReference type="ARBA" id="ARBA00010441"/>
    </source>
</evidence>
<dbReference type="PANTHER" id="PTHR14269">
    <property type="entry name" value="CDP-DIACYLGLYCEROL--GLYCEROL-3-PHOSPHATE 3-PHOSPHATIDYLTRANSFERASE-RELATED"/>
    <property type="match status" value="1"/>
</dbReference>
<dbReference type="InterPro" id="IPR043130">
    <property type="entry name" value="CDP-OH_PTrfase_TM_dom"/>
</dbReference>
<dbReference type="GO" id="GO:0016020">
    <property type="term" value="C:membrane"/>
    <property type="evidence" value="ECO:0007669"/>
    <property type="project" value="InterPro"/>
</dbReference>
<organism evidence="17 18">
    <name type="scientific">Halobacteriovorax marinus (strain ATCC BAA-682 / DSM 15412 / SJ)</name>
    <name type="common">Bacteriovorax marinus</name>
    <dbReference type="NCBI Taxonomy" id="862908"/>
    <lineage>
        <taxon>Bacteria</taxon>
        <taxon>Pseudomonadati</taxon>
        <taxon>Bdellovibrionota</taxon>
        <taxon>Bacteriovoracia</taxon>
        <taxon>Bacteriovoracales</taxon>
        <taxon>Halobacteriovoraceae</taxon>
        <taxon>Halobacteriovorax</taxon>
    </lineage>
</organism>
<dbReference type="HOGENOM" id="CLU_049944_2_0_7"/>
<feature type="transmembrane region" description="Helical" evidence="16">
    <location>
        <begin position="193"/>
        <end position="222"/>
    </location>
</feature>
<comment type="similarity">
    <text evidence="3 15">Belongs to the CDP-alcohol phosphatidyltransferase class-I family.</text>
</comment>
<reference evidence="18" key="1">
    <citation type="journal article" date="2013" name="ISME J.">
        <title>A small predatory core genome in the divergent marine Bacteriovorax marinus SJ and the terrestrial Bdellovibrio bacteriovorus.</title>
        <authorList>
            <person name="Crossman L.C."/>
            <person name="Chen H."/>
            <person name="Cerdeno-Tarraga A.M."/>
            <person name="Brooks K."/>
            <person name="Quail M.A."/>
            <person name="Pineiro S.A."/>
            <person name="Hobley L."/>
            <person name="Sockett R.E."/>
            <person name="Bentley S.D."/>
            <person name="Parkhill J."/>
            <person name="Williams H.N."/>
            <person name="Stine O.C."/>
        </authorList>
    </citation>
    <scope>NUCLEOTIDE SEQUENCE [LARGE SCALE GENOMIC DNA]</scope>
    <source>
        <strain evidence="18">ATCC BAA-682 / DSM 15412 / SJ</strain>
    </source>
</reference>
<protein>
    <recommendedName>
        <fullName evidence="5">CDP-diacylglycerol--serine O-phosphatidyltransferase</fullName>
        <ecNumber evidence="4">2.7.8.8</ecNumber>
    </recommendedName>
    <alternativeName>
        <fullName evidence="14">Phosphatidylserine synthase</fullName>
    </alternativeName>
</protein>
<dbReference type="OrthoDB" id="5290916at2"/>
<keyword evidence="8 16" id="KW-0812">Transmembrane</keyword>
<evidence type="ECO:0000256" key="4">
    <source>
        <dbReference type="ARBA" id="ARBA00013174"/>
    </source>
</evidence>
<dbReference type="KEGG" id="bmx:BMS_0238"/>
<sequence length="252" mass="28204">MIDQPKRLAFFLPNTFTALNMACGFASIIMAWKGQFYNASMILLLGAIFDSVDGRVARMTGTQSQFGEQFDSISDVVSFGMAPAFLVYNCFFKDLGRLGMVVSFLYLLCGALRLARFNANIDKVSSDYFQGLPIPTAALGLVGYVLLAIEFHLIKTLTPFTIFYVVLYSLLMISNIPFYSFKNATWVKTHKKRVLAIIFLLLALIFTYEQLMIGVITGAYVLGGLVYFITHKGALEDVFSWKSENDEINESN</sequence>
<keyword evidence="7 15" id="KW-0808">Transferase</keyword>
<dbReference type="eggNOG" id="COG1183">
    <property type="taxonomic scope" value="Bacteria"/>
</dbReference>
<feature type="transmembrane region" description="Helical" evidence="16">
    <location>
        <begin position="128"/>
        <end position="149"/>
    </location>
</feature>
<evidence type="ECO:0000256" key="12">
    <source>
        <dbReference type="ARBA" id="ARBA00023209"/>
    </source>
</evidence>
<evidence type="ECO:0000256" key="13">
    <source>
        <dbReference type="ARBA" id="ARBA00023264"/>
    </source>
</evidence>
<dbReference type="GO" id="GO:0012505">
    <property type="term" value="C:endomembrane system"/>
    <property type="evidence" value="ECO:0007669"/>
    <property type="project" value="UniProtKB-SubCell"/>
</dbReference>
<keyword evidence="6" id="KW-0444">Lipid biosynthesis</keyword>
<evidence type="ECO:0000256" key="1">
    <source>
        <dbReference type="ARBA" id="ARBA00000287"/>
    </source>
</evidence>
<proteinExistence type="inferred from homology"/>
<dbReference type="EMBL" id="FQ312005">
    <property type="protein sequence ID" value="CBW25169.1"/>
    <property type="molecule type" value="Genomic_DNA"/>
</dbReference>
<evidence type="ECO:0000256" key="2">
    <source>
        <dbReference type="ARBA" id="ARBA00004127"/>
    </source>
</evidence>
<evidence type="ECO:0000256" key="15">
    <source>
        <dbReference type="RuleBase" id="RU003750"/>
    </source>
</evidence>
<feature type="transmembrane region" description="Helical" evidence="16">
    <location>
        <begin position="98"/>
        <end position="116"/>
    </location>
</feature>
<dbReference type="InterPro" id="IPR004533">
    <property type="entry name" value="CDP-diaglyc--ser_O-PTrfase"/>
</dbReference>
<evidence type="ECO:0000256" key="7">
    <source>
        <dbReference type="ARBA" id="ARBA00022679"/>
    </source>
</evidence>
<dbReference type="InterPro" id="IPR050324">
    <property type="entry name" value="CDP-alcohol_PTase-I"/>
</dbReference>
<feature type="transmembrane region" description="Helical" evidence="16">
    <location>
        <begin position="161"/>
        <end position="181"/>
    </location>
</feature>
<dbReference type="RefSeq" id="WP_014242958.1">
    <property type="nucleotide sequence ID" value="NC_016620.1"/>
</dbReference>
<evidence type="ECO:0000256" key="6">
    <source>
        <dbReference type="ARBA" id="ARBA00022516"/>
    </source>
</evidence>
<evidence type="ECO:0000256" key="8">
    <source>
        <dbReference type="ARBA" id="ARBA00022692"/>
    </source>
</evidence>
<dbReference type="Proteomes" id="UP000008963">
    <property type="component" value="Chromosome"/>
</dbReference>
<dbReference type="InterPro" id="IPR048254">
    <property type="entry name" value="CDP_ALCOHOL_P_TRANSF_CS"/>
</dbReference>
<evidence type="ECO:0000256" key="16">
    <source>
        <dbReference type="SAM" id="Phobius"/>
    </source>
</evidence>
<dbReference type="PATRIC" id="fig|862908.3.peg.229"/>
<dbReference type="Pfam" id="PF01066">
    <property type="entry name" value="CDP-OH_P_transf"/>
    <property type="match status" value="1"/>
</dbReference>
<dbReference type="NCBIfam" id="TIGR00473">
    <property type="entry name" value="pssA"/>
    <property type="match status" value="1"/>
</dbReference>
<keyword evidence="13" id="KW-1208">Phospholipid metabolism</keyword>
<dbReference type="AlphaFoldDB" id="E1X2X4"/>
<comment type="subcellular location">
    <subcellularLocation>
        <location evidence="2">Endomembrane system</location>
        <topology evidence="2">Multi-pass membrane protein</topology>
    </subcellularLocation>
</comment>
<dbReference type="GO" id="GO:0003882">
    <property type="term" value="F:CDP-diacylglycerol-serine O-phosphatidyltransferase activity"/>
    <property type="evidence" value="ECO:0007669"/>
    <property type="project" value="UniProtKB-EC"/>
</dbReference>
<evidence type="ECO:0000256" key="14">
    <source>
        <dbReference type="ARBA" id="ARBA00032361"/>
    </source>
</evidence>
<dbReference type="Gene3D" id="1.20.120.1760">
    <property type="match status" value="1"/>
</dbReference>
<dbReference type="PANTHER" id="PTHR14269:SF61">
    <property type="entry name" value="CDP-DIACYLGLYCEROL--SERINE O-PHOSPHATIDYLTRANSFERASE"/>
    <property type="match status" value="1"/>
</dbReference>
<dbReference type="EC" id="2.7.8.8" evidence="4"/>
<evidence type="ECO:0000256" key="11">
    <source>
        <dbReference type="ARBA" id="ARBA00023136"/>
    </source>
</evidence>